<evidence type="ECO:0000256" key="11">
    <source>
        <dbReference type="ARBA" id="ARBA00022982"/>
    </source>
</evidence>
<reference evidence="20" key="1">
    <citation type="journal article" date="2019" name="Ticks Tick Borne Dis.">
        <title>Argasid and ixodid systematics: Implications for soft tick evolution and systematics, with a new argasid species list.</title>
        <authorList>
            <person name="Mans B.J."/>
            <person name="Featherston J."/>
            <person name="Kvas M."/>
            <person name="Pillay K.A."/>
            <person name="de Klerk D.G."/>
            <person name="Pienaar R."/>
            <person name="de Castro M.H."/>
            <person name="Schwan T.G."/>
            <person name="Lopez J.E."/>
            <person name="Teel P."/>
            <person name="Perez de Leon A.A."/>
            <person name="Sonenshine D.E."/>
            <person name="Egekwu N.I."/>
            <person name="Bakkes D.K."/>
            <person name="Heyne H."/>
            <person name="Kanduma E.G."/>
            <person name="Nyangiwe N."/>
            <person name="Bouattour A."/>
            <person name="Latif A.A."/>
        </authorList>
    </citation>
    <scope>NUCLEOTIDE SEQUENCE</scope>
</reference>
<evidence type="ECO:0000256" key="15">
    <source>
        <dbReference type="ARBA" id="ARBA00023128"/>
    </source>
</evidence>
<evidence type="ECO:0000256" key="4">
    <source>
        <dbReference type="ARBA" id="ARBA00012944"/>
    </source>
</evidence>
<dbReference type="PANTHER" id="PTHR46552">
    <property type="entry name" value="NADH-UBIQUINONE OXIDOREDUCTASE CHAIN 2"/>
    <property type="match status" value="1"/>
</dbReference>
<dbReference type="GeneID" id="31079861"/>
<evidence type="ECO:0000256" key="8">
    <source>
        <dbReference type="ARBA" id="ARBA00022692"/>
    </source>
</evidence>
<protein>
    <recommendedName>
        <fullName evidence="5 18">NADH-ubiquinone oxidoreductase chain 2</fullName>
        <ecNumber evidence="4 18">7.1.1.2</ecNumber>
    </recommendedName>
</protein>
<evidence type="ECO:0000256" key="13">
    <source>
        <dbReference type="ARBA" id="ARBA00023027"/>
    </source>
</evidence>
<keyword evidence="16 18" id="KW-0472">Membrane</keyword>
<evidence type="ECO:0000256" key="16">
    <source>
        <dbReference type="ARBA" id="ARBA00023136"/>
    </source>
</evidence>
<feature type="transmembrane region" description="Helical" evidence="18">
    <location>
        <begin position="6"/>
        <end position="32"/>
    </location>
</feature>
<evidence type="ECO:0000256" key="3">
    <source>
        <dbReference type="ARBA" id="ARBA00007012"/>
    </source>
</evidence>
<feature type="transmembrane region" description="Helical" evidence="18">
    <location>
        <begin position="259"/>
        <end position="280"/>
    </location>
</feature>
<dbReference type="InterPro" id="IPR003917">
    <property type="entry name" value="NADH_UbQ_OxRdtase_chain2"/>
</dbReference>
<keyword evidence="12 18" id="KW-1133">Transmembrane helix</keyword>
<dbReference type="EC" id="7.1.1.2" evidence="4 18"/>
<feature type="transmembrane region" description="Helical" evidence="18">
    <location>
        <begin position="300"/>
        <end position="317"/>
    </location>
</feature>
<evidence type="ECO:0000259" key="19">
    <source>
        <dbReference type="Pfam" id="PF00361"/>
    </source>
</evidence>
<keyword evidence="15 18" id="KW-0496">Mitochondrion</keyword>
<feature type="transmembrane region" description="Helical" evidence="18">
    <location>
        <begin position="224"/>
        <end position="247"/>
    </location>
</feature>
<feature type="domain" description="NADH:quinone oxidoreductase/Mrp antiporter transmembrane" evidence="19">
    <location>
        <begin position="24"/>
        <end position="266"/>
    </location>
</feature>
<evidence type="ECO:0000313" key="20">
    <source>
        <dbReference type="EMBL" id="AMX74170.1"/>
    </source>
</evidence>
<dbReference type="EMBL" id="KR907254">
    <property type="protein sequence ID" value="AMX74170.1"/>
    <property type="molecule type" value="Genomic_DNA"/>
</dbReference>
<name>A0A1P8AGC0_9ACAR</name>
<feature type="transmembrane region" description="Helical" evidence="18">
    <location>
        <begin position="179"/>
        <end position="204"/>
    </location>
</feature>
<evidence type="ECO:0000256" key="18">
    <source>
        <dbReference type="RuleBase" id="RU003403"/>
    </source>
</evidence>
<comment type="subcellular location">
    <subcellularLocation>
        <location evidence="2 18">Mitochondrion inner membrane</location>
        <topology evidence="2 18">Multi-pass membrane protein</topology>
    </subcellularLocation>
</comment>
<evidence type="ECO:0000256" key="12">
    <source>
        <dbReference type="ARBA" id="ARBA00022989"/>
    </source>
</evidence>
<evidence type="ECO:0000256" key="2">
    <source>
        <dbReference type="ARBA" id="ARBA00004448"/>
    </source>
</evidence>
<keyword evidence="8 18" id="KW-0812">Transmembrane</keyword>
<keyword evidence="13 18" id="KW-0520">NAD</keyword>
<comment type="catalytic activity">
    <reaction evidence="17 18">
        <text>a ubiquinone + NADH + 5 H(+)(in) = a ubiquinol + NAD(+) + 4 H(+)(out)</text>
        <dbReference type="Rhea" id="RHEA:29091"/>
        <dbReference type="Rhea" id="RHEA-COMP:9565"/>
        <dbReference type="Rhea" id="RHEA-COMP:9566"/>
        <dbReference type="ChEBI" id="CHEBI:15378"/>
        <dbReference type="ChEBI" id="CHEBI:16389"/>
        <dbReference type="ChEBI" id="CHEBI:17976"/>
        <dbReference type="ChEBI" id="CHEBI:57540"/>
        <dbReference type="ChEBI" id="CHEBI:57945"/>
        <dbReference type="EC" id="7.1.1.2"/>
    </reaction>
</comment>
<dbReference type="GO" id="GO:0006120">
    <property type="term" value="P:mitochondrial electron transport, NADH to ubiquinone"/>
    <property type="evidence" value="ECO:0007669"/>
    <property type="project" value="InterPro"/>
</dbReference>
<dbReference type="RefSeq" id="YP_009346094.1">
    <property type="nucleotide sequence ID" value="NC_033857.1"/>
</dbReference>
<dbReference type="PRINTS" id="PR01436">
    <property type="entry name" value="NADHDHGNASE2"/>
</dbReference>
<feature type="transmembrane region" description="Helical" evidence="18">
    <location>
        <begin position="139"/>
        <end position="158"/>
    </location>
</feature>
<sequence>MKISQFIYMWMIILSVIMAMSTSSMFALWIIMEVNMLAFIPIINTKNLPSTNSIILYFIVQSLASSFFILSMTFSKSFSLFDPNILFIIPMMIKLGAAPFHSWFPQMSEGLTYFSLFLLTSVQKVIPLFIISLNSSPTMILFIFLSSVAGTLGGFNQFSVKKILSFSSISHLSWMLSLLINNSFIWIAYLVIYSIIMAFITQFFSCLNMHYFSQSFTNISKSNAIFILILMLSLGGMPPFIGFFMKWMSLKIILLNMKIIPLILISSSLLNMFFYTRLLYPIFLKASSWNKWSFLKSNPLFSFLMAQLLMLFIVIPMM</sequence>
<evidence type="ECO:0000256" key="10">
    <source>
        <dbReference type="ARBA" id="ARBA00022967"/>
    </source>
</evidence>
<evidence type="ECO:0000256" key="17">
    <source>
        <dbReference type="ARBA" id="ARBA00049551"/>
    </source>
</evidence>
<keyword evidence="14 18" id="KW-0830">Ubiquinone</keyword>
<dbReference type="Pfam" id="PF00361">
    <property type="entry name" value="Proton_antipo_M"/>
    <property type="match status" value="1"/>
</dbReference>
<accession>A0A1P8AGC0</accession>
<dbReference type="CTD" id="4536"/>
<keyword evidence="9 18" id="KW-0999">Mitochondrion inner membrane</keyword>
<evidence type="ECO:0000256" key="5">
    <source>
        <dbReference type="ARBA" id="ARBA00021008"/>
    </source>
</evidence>
<evidence type="ECO:0000256" key="6">
    <source>
        <dbReference type="ARBA" id="ARBA00022448"/>
    </source>
</evidence>
<dbReference type="GO" id="GO:0008137">
    <property type="term" value="F:NADH dehydrogenase (ubiquinone) activity"/>
    <property type="evidence" value="ECO:0007669"/>
    <property type="project" value="UniProtKB-EC"/>
</dbReference>
<comment type="function">
    <text evidence="1">Core subunit of the mitochondrial membrane respiratory chain NADH dehydrogenase (Complex I) that is believed to belong to the minimal assembly required for catalysis. Complex I functions in the transfer of electrons from NADH to the respiratory chain. The immediate electron acceptor for the enzyme is believed to be ubiquinone.</text>
</comment>
<dbReference type="GO" id="GO:0005743">
    <property type="term" value="C:mitochondrial inner membrane"/>
    <property type="evidence" value="ECO:0007669"/>
    <property type="project" value="UniProtKB-SubCell"/>
</dbReference>
<organism evidence="20">
    <name type="scientific">Ornithodoros zumpti</name>
    <dbReference type="NCBI Taxonomy" id="1827026"/>
    <lineage>
        <taxon>Eukaryota</taxon>
        <taxon>Metazoa</taxon>
        <taxon>Ecdysozoa</taxon>
        <taxon>Arthropoda</taxon>
        <taxon>Chelicerata</taxon>
        <taxon>Arachnida</taxon>
        <taxon>Acari</taxon>
        <taxon>Parasitiformes</taxon>
        <taxon>Ixodida</taxon>
        <taxon>Ixodoidea</taxon>
        <taxon>Argasidae</taxon>
        <taxon>Ornithodorinae</taxon>
        <taxon>Ornithodoros</taxon>
    </lineage>
</organism>
<dbReference type="InterPro" id="IPR050175">
    <property type="entry name" value="Complex_I_Subunit_2"/>
</dbReference>
<gene>
    <name evidence="20" type="primary">ND2</name>
</gene>
<dbReference type="PANTHER" id="PTHR46552:SF1">
    <property type="entry name" value="NADH-UBIQUINONE OXIDOREDUCTASE CHAIN 2"/>
    <property type="match status" value="1"/>
</dbReference>
<feature type="transmembrane region" description="Helical" evidence="18">
    <location>
        <begin position="85"/>
        <end position="104"/>
    </location>
</feature>
<keyword evidence="6" id="KW-0813">Transport</keyword>
<feature type="transmembrane region" description="Helical" evidence="18">
    <location>
        <begin position="111"/>
        <end position="133"/>
    </location>
</feature>
<evidence type="ECO:0000256" key="1">
    <source>
        <dbReference type="ARBA" id="ARBA00003257"/>
    </source>
</evidence>
<comment type="similarity">
    <text evidence="3 18">Belongs to the complex I subunit 2 family.</text>
</comment>
<evidence type="ECO:0000256" key="14">
    <source>
        <dbReference type="ARBA" id="ARBA00023075"/>
    </source>
</evidence>
<dbReference type="InterPro" id="IPR001750">
    <property type="entry name" value="ND/Mrp_TM"/>
</dbReference>
<keyword evidence="10 18" id="KW-1278">Translocase</keyword>
<evidence type="ECO:0000256" key="7">
    <source>
        <dbReference type="ARBA" id="ARBA00022660"/>
    </source>
</evidence>
<proteinExistence type="inferred from homology"/>
<feature type="transmembrane region" description="Helical" evidence="18">
    <location>
        <begin position="53"/>
        <end position="73"/>
    </location>
</feature>
<keyword evidence="7 18" id="KW-0679">Respiratory chain</keyword>
<dbReference type="AlphaFoldDB" id="A0A1P8AGC0"/>
<evidence type="ECO:0000256" key="9">
    <source>
        <dbReference type="ARBA" id="ARBA00022792"/>
    </source>
</evidence>
<comment type="function">
    <text evidence="18">Core subunit of the mitochondrial membrane respiratory chain NADH dehydrogenase (Complex I) which catalyzes electron transfer from NADH through the respiratory chain, using ubiquinone as an electron acceptor. Essential for the catalytic activity and assembly of complex I.</text>
</comment>
<geneLocation type="mitochondrion" evidence="20"/>
<keyword evidence="11 18" id="KW-0249">Electron transport</keyword>